<dbReference type="PANTHER" id="PTHR11941:SF54">
    <property type="entry name" value="ENOYL-COA HYDRATASE, MITOCHONDRIAL"/>
    <property type="match status" value="1"/>
</dbReference>
<protein>
    <submittedName>
        <fullName evidence="2">Enoyl-CoA hydratase/carnithine racemase</fullName>
    </submittedName>
</protein>
<dbReference type="Gene3D" id="3.90.226.10">
    <property type="entry name" value="2-enoyl-CoA Hydratase, Chain A, domain 1"/>
    <property type="match status" value="1"/>
</dbReference>
<accession>A0A1H8W8E6</accession>
<dbReference type="InterPro" id="IPR029045">
    <property type="entry name" value="ClpP/crotonase-like_dom_sf"/>
</dbReference>
<dbReference type="InterPro" id="IPR001753">
    <property type="entry name" value="Enoyl-CoA_hydra/iso"/>
</dbReference>
<organism evidence="2 3">
    <name type="scientific">Trujillonella endophytica</name>
    <dbReference type="NCBI Taxonomy" id="673521"/>
    <lineage>
        <taxon>Bacteria</taxon>
        <taxon>Bacillati</taxon>
        <taxon>Actinomycetota</taxon>
        <taxon>Actinomycetes</taxon>
        <taxon>Geodermatophilales</taxon>
        <taxon>Geodermatophilaceae</taxon>
        <taxon>Trujillonella</taxon>
    </lineage>
</organism>
<sequence>MQASDPGTPGELPPGLPTLHAADLAEMPPPPLTLDPAGRPVDPLLVVDAGEFAELPPPVRSRAVAALRGSRRATVAVARGTDRIPGDLAQAVDLGLTAAPGAADARTVAVPHLGEALDSLAERFAATPLAALTYVWLLRQSAGLPVPAALSAESAAYSTLLAGPEFARWLAARGPAREPDDRTHRVVCTRVGDVLHVRLDRPARRNAVDAAMRDALVAALTPAEWDPNLLVEITGAGPAFSAGGDLDEFGSAPDPARAHVVRLGAGVAEVVHRIRDRVTMRVHGTCLGAGFELPCFAGRVLAAPDTRLGLPELAMGLIPGAGGTVSIVRRAGRWRAAWLGLSGTRVDAGTAHAWGLVDEVLDAAPAPVDGAEQSGTQAR</sequence>
<dbReference type="Proteomes" id="UP000198960">
    <property type="component" value="Unassembled WGS sequence"/>
</dbReference>
<dbReference type="GO" id="GO:0006635">
    <property type="term" value="P:fatty acid beta-oxidation"/>
    <property type="evidence" value="ECO:0007669"/>
    <property type="project" value="TreeGrafter"/>
</dbReference>
<feature type="compositionally biased region" description="Low complexity" evidence="1">
    <location>
        <begin position="1"/>
        <end position="10"/>
    </location>
</feature>
<evidence type="ECO:0000256" key="1">
    <source>
        <dbReference type="SAM" id="MobiDB-lite"/>
    </source>
</evidence>
<dbReference type="CDD" id="cd06558">
    <property type="entry name" value="crotonase-like"/>
    <property type="match status" value="1"/>
</dbReference>
<gene>
    <name evidence="2" type="ORF">SAMN05660991_04165</name>
</gene>
<dbReference type="AlphaFoldDB" id="A0A1H8W8E6"/>
<dbReference type="PANTHER" id="PTHR11941">
    <property type="entry name" value="ENOYL-COA HYDRATASE-RELATED"/>
    <property type="match status" value="1"/>
</dbReference>
<keyword evidence="3" id="KW-1185">Reference proteome</keyword>
<dbReference type="RefSeq" id="WP_211435755.1">
    <property type="nucleotide sequence ID" value="NZ_FOEE01000017.1"/>
</dbReference>
<dbReference type="STRING" id="673521.SAMN05660991_04165"/>
<evidence type="ECO:0000313" key="2">
    <source>
        <dbReference type="EMBL" id="SEP23687.1"/>
    </source>
</evidence>
<reference evidence="3" key="1">
    <citation type="submission" date="2016-10" db="EMBL/GenBank/DDBJ databases">
        <authorList>
            <person name="Varghese N."/>
            <person name="Submissions S."/>
        </authorList>
    </citation>
    <scope>NUCLEOTIDE SEQUENCE [LARGE SCALE GENOMIC DNA]</scope>
    <source>
        <strain evidence="3">DSM 45413</strain>
    </source>
</reference>
<feature type="region of interest" description="Disordered" evidence="1">
    <location>
        <begin position="1"/>
        <end position="37"/>
    </location>
</feature>
<evidence type="ECO:0000313" key="3">
    <source>
        <dbReference type="Proteomes" id="UP000198960"/>
    </source>
</evidence>
<dbReference type="EMBL" id="FOEE01000017">
    <property type="protein sequence ID" value="SEP23687.1"/>
    <property type="molecule type" value="Genomic_DNA"/>
</dbReference>
<name>A0A1H8W8E6_9ACTN</name>
<dbReference type="Pfam" id="PF00378">
    <property type="entry name" value="ECH_1"/>
    <property type="match status" value="1"/>
</dbReference>
<dbReference type="SUPFAM" id="SSF52096">
    <property type="entry name" value="ClpP/crotonase"/>
    <property type="match status" value="1"/>
</dbReference>
<proteinExistence type="predicted"/>
<dbReference type="GO" id="GO:0003824">
    <property type="term" value="F:catalytic activity"/>
    <property type="evidence" value="ECO:0007669"/>
    <property type="project" value="UniProtKB-ARBA"/>
</dbReference>